<dbReference type="Gene3D" id="1.25.10.10">
    <property type="entry name" value="Leucine-rich Repeat Variant"/>
    <property type="match status" value="1"/>
</dbReference>
<keyword evidence="3" id="KW-1185">Reference proteome</keyword>
<dbReference type="Pfam" id="PF13646">
    <property type="entry name" value="HEAT_2"/>
    <property type="match status" value="1"/>
</dbReference>
<feature type="transmembrane region" description="Helical" evidence="1">
    <location>
        <begin position="6"/>
        <end position="29"/>
    </location>
</feature>
<evidence type="ECO:0000313" key="2">
    <source>
        <dbReference type="EMBL" id="SOC09527.1"/>
    </source>
</evidence>
<evidence type="ECO:0000256" key="1">
    <source>
        <dbReference type="SAM" id="Phobius"/>
    </source>
</evidence>
<name>A0A285SP07_9BACL</name>
<dbReference type="InterPro" id="IPR011989">
    <property type="entry name" value="ARM-like"/>
</dbReference>
<dbReference type="RefSeq" id="WP_097073515.1">
    <property type="nucleotide sequence ID" value="NZ_OBMQ01000005.1"/>
</dbReference>
<reference evidence="3" key="1">
    <citation type="submission" date="2017-08" db="EMBL/GenBank/DDBJ databases">
        <authorList>
            <person name="Varghese N."/>
            <person name="Submissions S."/>
        </authorList>
    </citation>
    <scope>NUCLEOTIDE SEQUENCE [LARGE SCALE GENOMIC DNA]</scope>
    <source>
        <strain evidence="3">JC22</strain>
    </source>
</reference>
<organism evidence="2 3">
    <name type="scientific">Ureibacillus xyleni</name>
    <dbReference type="NCBI Taxonomy" id="614648"/>
    <lineage>
        <taxon>Bacteria</taxon>
        <taxon>Bacillati</taxon>
        <taxon>Bacillota</taxon>
        <taxon>Bacilli</taxon>
        <taxon>Bacillales</taxon>
        <taxon>Caryophanaceae</taxon>
        <taxon>Ureibacillus</taxon>
    </lineage>
</organism>
<dbReference type="SUPFAM" id="SSF48371">
    <property type="entry name" value="ARM repeat"/>
    <property type="match status" value="1"/>
</dbReference>
<sequence length="354" mass="41869">MFNQEILFLSILNLVLFVGLISLLGYLVIRKFIEIKHQNQLADVKNKLQPSVINYLLEGYFGNSFTFKKRVYLQAMEELFVNYAEVLTEEKVKMHILDFADHHFKHIYVKNLSSRRWSTRMNTLYYIEELGMESLIPTMLNRMDHRKTSQTEKVQMLRILATFQHPKIVEYVSEFNFMSDSDYKGILLKLNHQLLDLLFLNYHQHNAQLKYALLDVIYITSNLQYIHLVEDIFKHSIGEERIRSYKALVKLGYAQDINKFIPLVHSMVWEERMLTAKLLGTVKEQQYLPALRELLRDPIWWVRTQAGHAIASYPNSTEILQDVVQTEQDQFAKDLALEWLQKGVKNENARNHLE</sequence>
<dbReference type="AlphaFoldDB" id="A0A285SP07"/>
<evidence type="ECO:0000313" key="3">
    <source>
        <dbReference type="Proteomes" id="UP000219636"/>
    </source>
</evidence>
<dbReference type="Proteomes" id="UP000219636">
    <property type="component" value="Unassembled WGS sequence"/>
</dbReference>
<dbReference type="EMBL" id="OBMQ01000005">
    <property type="protein sequence ID" value="SOC09527.1"/>
    <property type="molecule type" value="Genomic_DNA"/>
</dbReference>
<gene>
    <name evidence="2" type="ORF">SAMN05880501_105265</name>
</gene>
<dbReference type="OrthoDB" id="2112914at2"/>
<accession>A0A285SP07</accession>
<protein>
    <submittedName>
        <fullName evidence="2">HEAT repeat protein</fullName>
    </submittedName>
</protein>
<dbReference type="InterPro" id="IPR016024">
    <property type="entry name" value="ARM-type_fold"/>
</dbReference>
<keyword evidence="1" id="KW-0812">Transmembrane</keyword>
<keyword evidence="1" id="KW-0472">Membrane</keyword>
<keyword evidence="1" id="KW-1133">Transmembrane helix</keyword>
<proteinExistence type="predicted"/>